<feature type="repeat" description="Solcar" evidence="6">
    <location>
        <begin position="104"/>
        <end position="189"/>
    </location>
</feature>
<evidence type="ECO:0000256" key="5">
    <source>
        <dbReference type="ARBA" id="ARBA00023136"/>
    </source>
</evidence>
<evidence type="ECO:0000256" key="7">
    <source>
        <dbReference type="RuleBase" id="RU000488"/>
    </source>
</evidence>
<comment type="subcellular location">
    <subcellularLocation>
        <location evidence="1">Membrane</location>
        <topology evidence="1">Multi-pass membrane protein</topology>
    </subcellularLocation>
</comment>
<dbReference type="InterPro" id="IPR002067">
    <property type="entry name" value="MCP"/>
</dbReference>
<dbReference type="GO" id="GO:0055085">
    <property type="term" value="P:transmembrane transport"/>
    <property type="evidence" value="ECO:0007669"/>
    <property type="project" value="InterPro"/>
</dbReference>
<evidence type="ECO:0000256" key="3">
    <source>
        <dbReference type="ARBA" id="ARBA00022692"/>
    </source>
</evidence>
<dbReference type="PRINTS" id="PR00926">
    <property type="entry name" value="MITOCARRIER"/>
</dbReference>
<feature type="region of interest" description="Disordered" evidence="8">
    <location>
        <begin position="337"/>
        <end position="361"/>
    </location>
</feature>
<keyword evidence="2 7" id="KW-0813">Transport</keyword>
<dbReference type="SUPFAM" id="SSF103506">
    <property type="entry name" value="Mitochondrial carrier"/>
    <property type="match status" value="1"/>
</dbReference>
<sequence>MALPSPASTSRSRRSPLKSLISGGLAGMLAKTIVAPLDRIKIMYQVTSLPFSLSSLPSTITRIVQTEGPLALWKGNMVMMFRVFPYAGVQFMVFDYLKLVLKPLTPQKTLLAGSTAGAVSSICTYPLDLARARLAVVKGKSSAGDFRVMIQKLASGGYSQLYRGITPTLVGMVPYAGLAFSTNEMLRGVCRKMNEDGEITTWQKLQCGGVSGLIAQSAVYPMDVTRRRMQTDGLVDGLKGELKGVDEGFKKGVRKTVLQTMKTVYEEQGIRGLYKGLTLNWFKGPIAFSISFTTFDFIKMRLDEFEASREARGMERIDELEELGGGETDETIVAHTPPARMVTKRKSSRKTRRKDEKKEEL</sequence>
<evidence type="ECO:0000256" key="4">
    <source>
        <dbReference type="ARBA" id="ARBA00022737"/>
    </source>
</evidence>
<name>A0A9W6ZIN6_9STRA</name>
<evidence type="ECO:0000256" key="1">
    <source>
        <dbReference type="ARBA" id="ARBA00004141"/>
    </source>
</evidence>
<accession>A0A9W6ZIN6</accession>
<dbReference type="Proteomes" id="UP001165122">
    <property type="component" value="Unassembled WGS sequence"/>
</dbReference>
<comment type="caution">
    <text evidence="9">The sequence shown here is derived from an EMBL/GenBank/DDBJ whole genome shotgun (WGS) entry which is preliminary data.</text>
</comment>
<proteinExistence type="inferred from homology"/>
<dbReference type="GO" id="GO:0016020">
    <property type="term" value="C:membrane"/>
    <property type="evidence" value="ECO:0007669"/>
    <property type="project" value="UniProtKB-SubCell"/>
</dbReference>
<feature type="repeat" description="Solcar" evidence="6">
    <location>
        <begin position="203"/>
        <end position="301"/>
    </location>
</feature>
<comment type="similarity">
    <text evidence="7">Belongs to the mitochondrial carrier (TC 2.A.29) family.</text>
</comment>
<evidence type="ECO:0000313" key="9">
    <source>
        <dbReference type="EMBL" id="GMH55107.1"/>
    </source>
</evidence>
<organism evidence="9 10">
    <name type="scientific">Triparma laevis f. longispina</name>
    <dbReference type="NCBI Taxonomy" id="1714387"/>
    <lineage>
        <taxon>Eukaryota</taxon>
        <taxon>Sar</taxon>
        <taxon>Stramenopiles</taxon>
        <taxon>Ochrophyta</taxon>
        <taxon>Bolidophyceae</taxon>
        <taxon>Parmales</taxon>
        <taxon>Triparmaceae</taxon>
        <taxon>Triparma</taxon>
    </lineage>
</organism>
<evidence type="ECO:0000256" key="2">
    <source>
        <dbReference type="ARBA" id="ARBA00022448"/>
    </source>
</evidence>
<dbReference type="Gene3D" id="1.50.40.10">
    <property type="entry name" value="Mitochondrial carrier domain"/>
    <property type="match status" value="1"/>
</dbReference>
<evidence type="ECO:0000313" key="10">
    <source>
        <dbReference type="Proteomes" id="UP001165122"/>
    </source>
</evidence>
<dbReference type="InterPro" id="IPR018108">
    <property type="entry name" value="MCP_transmembrane"/>
</dbReference>
<evidence type="ECO:0000256" key="8">
    <source>
        <dbReference type="SAM" id="MobiDB-lite"/>
    </source>
</evidence>
<dbReference type="InterPro" id="IPR023395">
    <property type="entry name" value="MCP_dom_sf"/>
</dbReference>
<feature type="repeat" description="Solcar" evidence="6">
    <location>
        <begin position="14"/>
        <end position="100"/>
    </location>
</feature>
<evidence type="ECO:0000256" key="6">
    <source>
        <dbReference type="PROSITE-ProRule" id="PRU00282"/>
    </source>
</evidence>
<keyword evidence="4" id="KW-0677">Repeat</keyword>
<dbReference type="EMBL" id="BRXW01000441">
    <property type="protein sequence ID" value="GMH55107.1"/>
    <property type="molecule type" value="Genomic_DNA"/>
</dbReference>
<dbReference type="PROSITE" id="PS50920">
    <property type="entry name" value="SOLCAR"/>
    <property type="match status" value="3"/>
</dbReference>
<reference evidence="10" key="1">
    <citation type="journal article" date="2023" name="Commun. Biol.">
        <title>Genome analysis of Parmales, the sister group of diatoms, reveals the evolutionary specialization of diatoms from phago-mixotrophs to photoautotrophs.</title>
        <authorList>
            <person name="Ban H."/>
            <person name="Sato S."/>
            <person name="Yoshikawa S."/>
            <person name="Yamada K."/>
            <person name="Nakamura Y."/>
            <person name="Ichinomiya M."/>
            <person name="Sato N."/>
            <person name="Blanc-Mathieu R."/>
            <person name="Endo H."/>
            <person name="Kuwata A."/>
            <person name="Ogata H."/>
        </authorList>
    </citation>
    <scope>NUCLEOTIDE SEQUENCE [LARGE SCALE GENOMIC DNA]</scope>
    <source>
        <strain evidence="10">NIES 3700</strain>
    </source>
</reference>
<dbReference type="PANTHER" id="PTHR24089">
    <property type="entry name" value="SOLUTE CARRIER FAMILY 25"/>
    <property type="match status" value="1"/>
</dbReference>
<protein>
    <recommendedName>
        <fullName evidence="11">Mitochondrial carrier protein</fullName>
    </recommendedName>
</protein>
<keyword evidence="3 6" id="KW-0812">Transmembrane</keyword>
<gene>
    <name evidence="9" type="ORF">TrLO_g5805</name>
</gene>
<dbReference type="Pfam" id="PF00153">
    <property type="entry name" value="Mito_carr"/>
    <property type="match status" value="3"/>
</dbReference>
<keyword evidence="10" id="KW-1185">Reference proteome</keyword>
<keyword evidence="5 6" id="KW-0472">Membrane</keyword>
<feature type="compositionally biased region" description="Basic residues" evidence="8">
    <location>
        <begin position="342"/>
        <end position="352"/>
    </location>
</feature>
<evidence type="ECO:0008006" key="11">
    <source>
        <dbReference type="Google" id="ProtNLM"/>
    </source>
</evidence>
<dbReference type="OrthoDB" id="270584at2759"/>
<dbReference type="AlphaFoldDB" id="A0A9W6ZIN6"/>